<proteinExistence type="predicted"/>
<dbReference type="Proteomes" id="UP000313359">
    <property type="component" value="Unassembled WGS sequence"/>
</dbReference>
<feature type="compositionally biased region" description="Polar residues" evidence="1">
    <location>
        <begin position="46"/>
        <end position="81"/>
    </location>
</feature>
<protein>
    <submittedName>
        <fullName evidence="2">Uncharacterized protein</fullName>
    </submittedName>
</protein>
<organism evidence="2 3">
    <name type="scientific">Lentinus tigrinus ALCF2SS1-6</name>
    <dbReference type="NCBI Taxonomy" id="1328759"/>
    <lineage>
        <taxon>Eukaryota</taxon>
        <taxon>Fungi</taxon>
        <taxon>Dikarya</taxon>
        <taxon>Basidiomycota</taxon>
        <taxon>Agaricomycotina</taxon>
        <taxon>Agaricomycetes</taxon>
        <taxon>Polyporales</taxon>
        <taxon>Polyporaceae</taxon>
        <taxon>Lentinus</taxon>
    </lineage>
</organism>
<dbReference type="OrthoDB" id="3269842at2759"/>
<sequence length="122" mass="12650">TSERGTLRVQSSGTFKPKSNLGPFLPTNSPPASLASATKGHLSISGLPSQEADTFSTSSSPSGLPNNKPVNGNSNSITSPVSLPAPNPPAWRPSSVSPTSRKRYTVALGMVIIDHGSRPRSQ</sequence>
<reference evidence="2" key="1">
    <citation type="journal article" date="2018" name="Genome Biol. Evol.">
        <title>Genomics and development of Lentinus tigrinus, a white-rot wood-decaying mushroom with dimorphic fruiting bodies.</title>
        <authorList>
            <person name="Wu B."/>
            <person name="Xu Z."/>
            <person name="Knudson A."/>
            <person name="Carlson A."/>
            <person name="Chen N."/>
            <person name="Kovaka S."/>
            <person name="LaButti K."/>
            <person name="Lipzen A."/>
            <person name="Pennachio C."/>
            <person name="Riley R."/>
            <person name="Schakwitz W."/>
            <person name="Umezawa K."/>
            <person name="Ohm R.A."/>
            <person name="Grigoriev I.V."/>
            <person name="Nagy L.G."/>
            <person name="Gibbons J."/>
            <person name="Hibbett D."/>
        </authorList>
    </citation>
    <scope>NUCLEOTIDE SEQUENCE [LARGE SCALE GENOMIC DNA]</scope>
    <source>
        <strain evidence="2">ALCF2SS1-6</strain>
    </source>
</reference>
<keyword evidence="3" id="KW-1185">Reference proteome</keyword>
<evidence type="ECO:0000313" key="2">
    <source>
        <dbReference type="EMBL" id="RPD54617.1"/>
    </source>
</evidence>
<accession>A0A5C2RVT4</accession>
<evidence type="ECO:0000256" key="1">
    <source>
        <dbReference type="SAM" id="MobiDB-lite"/>
    </source>
</evidence>
<gene>
    <name evidence="2" type="ORF">L227DRAFT_580445</name>
</gene>
<dbReference type="AlphaFoldDB" id="A0A5C2RVT4"/>
<feature type="region of interest" description="Disordered" evidence="1">
    <location>
        <begin position="1"/>
        <end position="102"/>
    </location>
</feature>
<dbReference type="EMBL" id="ML122304">
    <property type="protein sequence ID" value="RPD54617.1"/>
    <property type="molecule type" value="Genomic_DNA"/>
</dbReference>
<evidence type="ECO:0000313" key="3">
    <source>
        <dbReference type="Proteomes" id="UP000313359"/>
    </source>
</evidence>
<name>A0A5C2RVT4_9APHY</name>
<feature type="non-terminal residue" evidence="2">
    <location>
        <position position="1"/>
    </location>
</feature>